<gene>
    <name evidence="3" type="ORF">MCOR_56536</name>
</gene>
<dbReference type="Proteomes" id="UP000507470">
    <property type="component" value="Unassembled WGS sequence"/>
</dbReference>
<accession>A0A6J8EVN1</accession>
<evidence type="ECO:0000313" key="4">
    <source>
        <dbReference type="Proteomes" id="UP000507470"/>
    </source>
</evidence>
<sequence>MGYFWTTLAKADIVKCLSINQRSISDQYTLGIILLYRIYSDNNYKNRNGFLKDVVLGFIVAIRKSRTIIGYCFTFPIDCYYYAHVMKAQQLKAEEEAEFLLKWREIILTADGKRRSQRCQFTARSKSGSVKRGDLSLPVIGPRHLVRQISADRIQNKHSDRVSSPEAIFGKGIHSDRTYTTNLLEKSNGDFPDEKAPYKLRNKKYPDISEDTNYVKESILNEQKKSVINKQVKEKRKVDTKSVESGDSSKENKIVGAKESPVKEVKTKSTNASKNDNSLKENKIAEKNTASNESKLNDKKILNSSAVIKERKSNENKPLEKAVTVKERKINDRKTVESVILRNESKNNDKKTLVNTNSSNKFNEQKDIKPSKREASVDSNVPQLKQLKKTIQEKSSDKASKDKSIDPKLGKRETLRDKLTSTPISDYTSNTAARPVKTNKSSVSKVQIKETKAIESIKKEESKRPKENSTQTTKTTSLKSTQKVENKVVREQLNLKSESRLSRTQTTETVDRKYEETKRNRLKNINKVGITGENSTSKKVSKDTPTHAKQDNFSLNERKPSSDSFESGFASYRQNDNRREKVEDVISLLTVTDTEVGKPPKNTVLDRPRSDKSRVSFGSEQGPTDKFKGNHLMEPVVQRKPGSERMTESYESIYEERRTLLEAEGTYRKRIKQLEDEMNQFLKTIDDLRSENRALRNRIDSLENSENSGGNRENEQLNLTIQSLQAQNKLLESKHDKTEAKIAKLEKEKDKLTSENNDLTSKLTDLQVKYSKVDNDLAKLRLEQNSDSTKFDKEFSQLRNDLKTEQSERKKLEDQNTILKTDKDVLKDEVVALRSINKNLEAINEEFKNENITTGELPNKEKMELKSQIITLQTDNQTLNEENIRLKAENLKQVKSIHDLEKTAKSFESSVTAVESSKMTEIQDLQNENAKLKSEIKDLKETHSDANNKIKSLESENKVLDETLSQKKVELSELLTALKDDDKYDSEIKNLRAENARLKTENEQKDKKADDSGKNLEEIKIEKDKFETEKNKLTKKINEMLEMNEEQKKQMADLQEKLEFGKREIESNKEKLKQIEKYENELSELKLKLQNTEKERDRLIKQKQEEIDELKLKMERNDVNHKEQIDALKMEYEKEIDELKKQVDFLQNEIEELRQLKAVESELLETNNELMKVKEKYSQMVTEVESKSDLEQKNFQMNMRMTQMNNTIKQLERDKKEWLIQKQQFDEIEANNKRLQDENVGLKQRGGIKKVSKQIDKQIEFLERKQKDAETRVKQLEGWVGDLYDDDESQNRATYVGSLQGRKAPPPKKKPPFTKASKPPKTTIRIDHDRPRSLDDVEVREKDIYEKRSEKSEKFSHSSTPSLPAIEPETRLTFGLGYSQIHRSRIKAAQKYRK</sequence>
<dbReference type="PANTHER" id="PTHR46753:SF2">
    <property type="entry name" value="FYVE AND COILED-COIL DOMAIN-CONTAINING PROTEIN 1"/>
    <property type="match status" value="1"/>
</dbReference>
<evidence type="ECO:0000313" key="3">
    <source>
        <dbReference type="EMBL" id="CAC5424648.1"/>
    </source>
</evidence>
<keyword evidence="1" id="KW-0175">Coiled coil</keyword>
<feature type="compositionally biased region" description="Basic and acidic residues" evidence="2">
    <location>
        <begin position="277"/>
        <end position="286"/>
    </location>
</feature>
<evidence type="ECO:0000256" key="1">
    <source>
        <dbReference type="SAM" id="Coils"/>
    </source>
</evidence>
<feature type="compositionally biased region" description="Basic and acidic residues" evidence="2">
    <location>
        <begin position="447"/>
        <end position="467"/>
    </location>
</feature>
<dbReference type="Gene3D" id="1.20.5.170">
    <property type="match status" value="1"/>
</dbReference>
<feature type="compositionally biased region" description="Basic and acidic residues" evidence="2">
    <location>
        <begin position="509"/>
        <end position="519"/>
    </location>
</feature>
<reference evidence="3 4" key="1">
    <citation type="submission" date="2020-06" db="EMBL/GenBank/DDBJ databases">
        <authorList>
            <person name="Li R."/>
            <person name="Bekaert M."/>
        </authorList>
    </citation>
    <scope>NUCLEOTIDE SEQUENCE [LARGE SCALE GENOMIC DNA]</scope>
    <source>
        <strain evidence="4">wild</strain>
    </source>
</reference>
<name>A0A6J8EVN1_MYTCO</name>
<feature type="compositionally biased region" description="Basic and acidic residues" evidence="2">
    <location>
        <begin position="308"/>
        <end position="336"/>
    </location>
</feature>
<feature type="region of interest" description="Disordered" evidence="2">
    <location>
        <begin position="1296"/>
        <end position="1366"/>
    </location>
</feature>
<dbReference type="EMBL" id="CACVKT020010049">
    <property type="protein sequence ID" value="CAC5424648.1"/>
    <property type="molecule type" value="Genomic_DNA"/>
</dbReference>
<organism evidence="3 4">
    <name type="scientific">Mytilus coruscus</name>
    <name type="common">Sea mussel</name>
    <dbReference type="NCBI Taxonomy" id="42192"/>
    <lineage>
        <taxon>Eukaryota</taxon>
        <taxon>Metazoa</taxon>
        <taxon>Spiralia</taxon>
        <taxon>Lophotrochozoa</taxon>
        <taxon>Mollusca</taxon>
        <taxon>Bivalvia</taxon>
        <taxon>Autobranchia</taxon>
        <taxon>Pteriomorphia</taxon>
        <taxon>Mytilida</taxon>
        <taxon>Mytiloidea</taxon>
        <taxon>Mytilidae</taxon>
        <taxon>Mytilinae</taxon>
        <taxon>Mytilus</taxon>
    </lineage>
</organism>
<feature type="compositionally biased region" description="Polar residues" evidence="2">
    <location>
        <begin position="420"/>
        <end position="445"/>
    </location>
</feature>
<feature type="compositionally biased region" description="Basic and acidic residues" evidence="2">
    <location>
        <begin position="604"/>
        <end position="614"/>
    </location>
</feature>
<feature type="compositionally biased region" description="Low complexity" evidence="2">
    <location>
        <begin position="469"/>
        <end position="481"/>
    </location>
</feature>
<feature type="compositionally biased region" description="Basic and acidic residues" evidence="2">
    <location>
        <begin position="236"/>
        <end position="253"/>
    </location>
</feature>
<feature type="compositionally biased region" description="Polar residues" evidence="2">
    <location>
        <begin position="353"/>
        <end position="362"/>
    </location>
</feature>
<dbReference type="OrthoDB" id="10255522at2759"/>
<feature type="compositionally biased region" description="Basic and acidic residues" evidence="2">
    <location>
        <begin position="540"/>
        <end position="561"/>
    </location>
</feature>
<feature type="compositionally biased region" description="Basic and acidic residues" evidence="2">
    <location>
        <begin position="343"/>
        <end position="352"/>
    </location>
</feature>
<keyword evidence="4" id="KW-1185">Reference proteome</keyword>
<dbReference type="GO" id="GO:1901098">
    <property type="term" value="P:positive regulation of autophagosome maturation"/>
    <property type="evidence" value="ECO:0007669"/>
    <property type="project" value="TreeGrafter"/>
</dbReference>
<protein>
    <submittedName>
        <fullName evidence="3">Uncharacterized protein</fullName>
    </submittedName>
</protein>
<proteinExistence type="predicted"/>
<feature type="compositionally biased region" description="Low complexity" evidence="2">
    <location>
        <begin position="1313"/>
        <end position="1323"/>
    </location>
</feature>
<feature type="compositionally biased region" description="Basic and acidic residues" evidence="2">
    <location>
        <begin position="1324"/>
        <end position="1356"/>
    </location>
</feature>
<feature type="compositionally biased region" description="Basic and acidic residues" evidence="2">
    <location>
        <begin position="363"/>
        <end position="376"/>
    </location>
</feature>
<dbReference type="GO" id="GO:0072383">
    <property type="term" value="P:plus-end-directed vesicle transport along microtubule"/>
    <property type="evidence" value="ECO:0007669"/>
    <property type="project" value="TreeGrafter"/>
</dbReference>
<feature type="region of interest" description="Disordered" evidence="2">
    <location>
        <begin position="595"/>
        <end position="629"/>
    </location>
</feature>
<feature type="compositionally biased region" description="Basic and acidic residues" evidence="2">
    <location>
        <begin position="390"/>
        <end position="419"/>
    </location>
</feature>
<dbReference type="GO" id="GO:0005776">
    <property type="term" value="C:autophagosome"/>
    <property type="evidence" value="ECO:0007669"/>
    <property type="project" value="TreeGrafter"/>
</dbReference>
<feature type="coiled-coil region" evidence="1">
    <location>
        <begin position="915"/>
        <end position="1272"/>
    </location>
</feature>
<dbReference type="GO" id="GO:0005770">
    <property type="term" value="C:late endosome"/>
    <property type="evidence" value="ECO:0007669"/>
    <property type="project" value="TreeGrafter"/>
</dbReference>
<feature type="coiled-coil region" evidence="1">
    <location>
        <begin position="671"/>
        <end position="889"/>
    </location>
</feature>
<dbReference type="PANTHER" id="PTHR46753">
    <property type="entry name" value="FYVE AND COILED-COIL DOMAIN-CONTAINING PROTEIN 1"/>
    <property type="match status" value="1"/>
</dbReference>
<dbReference type="Gene3D" id="1.10.287.1490">
    <property type="match status" value="1"/>
</dbReference>
<feature type="region of interest" description="Disordered" evidence="2">
    <location>
        <begin position="231"/>
        <end position="576"/>
    </location>
</feature>
<evidence type="ECO:0000256" key="2">
    <source>
        <dbReference type="SAM" id="MobiDB-lite"/>
    </source>
</evidence>
<dbReference type="GO" id="GO:0005764">
    <property type="term" value="C:lysosome"/>
    <property type="evidence" value="ECO:0007669"/>
    <property type="project" value="TreeGrafter"/>
</dbReference>